<feature type="region of interest" description="Disordered" evidence="3">
    <location>
        <begin position="1"/>
        <end position="21"/>
    </location>
</feature>
<comment type="similarity">
    <text evidence="1 2">Belongs to the UPF0235 family.</text>
</comment>
<evidence type="ECO:0000313" key="5">
    <source>
        <dbReference type="Proteomes" id="UP001332192"/>
    </source>
</evidence>
<dbReference type="InterPro" id="IPR003746">
    <property type="entry name" value="DUF167"/>
</dbReference>
<organism evidence="4 5">
    <name type="scientific">Carboxydichorda subterranea</name>
    <dbReference type="NCBI Taxonomy" id="3109565"/>
    <lineage>
        <taxon>Bacteria</taxon>
        <taxon>Bacillati</taxon>
        <taxon>Bacillota</taxon>
        <taxon>Limnochordia</taxon>
        <taxon>Limnochordales</taxon>
        <taxon>Geochordaceae</taxon>
        <taxon>Carboxydichorda</taxon>
    </lineage>
</organism>
<dbReference type="SMART" id="SM01152">
    <property type="entry name" value="DUF167"/>
    <property type="match status" value="1"/>
</dbReference>
<dbReference type="PANTHER" id="PTHR13420">
    <property type="entry name" value="UPF0235 PROTEIN C15ORF40"/>
    <property type="match status" value="1"/>
</dbReference>
<accession>A0ABZ1BYN2</accession>
<dbReference type="HAMAP" id="MF_00634">
    <property type="entry name" value="UPF0235"/>
    <property type="match status" value="1"/>
</dbReference>
<dbReference type="SUPFAM" id="SSF69786">
    <property type="entry name" value="YggU-like"/>
    <property type="match status" value="1"/>
</dbReference>
<dbReference type="EMBL" id="CP141615">
    <property type="protein sequence ID" value="WRP17203.1"/>
    <property type="molecule type" value="Genomic_DNA"/>
</dbReference>
<dbReference type="Proteomes" id="UP001332192">
    <property type="component" value="Chromosome"/>
</dbReference>
<dbReference type="InterPro" id="IPR036591">
    <property type="entry name" value="YggU-like_sf"/>
</dbReference>
<reference evidence="4 5" key="1">
    <citation type="journal article" date="2024" name="Front. Microbiol.">
        <title>Novel thermophilic genera Geochorda gen. nov. and Carboxydochorda gen. nov. from the deep terrestrial subsurface reveal the ecophysiological diversity in the class Limnochordia.</title>
        <authorList>
            <person name="Karnachuk O.V."/>
            <person name="Lukina A.P."/>
            <person name="Avakyan M.R."/>
            <person name="Kadnikov V.V."/>
            <person name="Begmatov S."/>
            <person name="Beletsky A.V."/>
            <person name="Vlasova K.G."/>
            <person name="Novikov A.A."/>
            <person name="Shcherbakova V.A."/>
            <person name="Mardanov A.V."/>
            <person name="Ravin N.V."/>
        </authorList>
    </citation>
    <scope>NUCLEOTIDE SEQUENCE [LARGE SCALE GENOMIC DNA]</scope>
    <source>
        <strain evidence="4 5">L945</strain>
    </source>
</reference>
<sequence>MAERPSVPREGSAPPATGPGAWECLRQEGGRLILTVYVQPGASRSEIAGLHGRALKVRVSAPPVEGRANDAVRDLLAAALDVPRSSLALVRGGAARTKWWAVQGLPLEEAKRRLGPYVRS</sequence>
<evidence type="ECO:0000256" key="2">
    <source>
        <dbReference type="HAMAP-Rule" id="MF_00634"/>
    </source>
</evidence>
<dbReference type="PANTHER" id="PTHR13420:SF7">
    <property type="entry name" value="UPF0235 PROTEIN C15ORF40"/>
    <property type="match status" value="1"/>
</dbReference>
<evidence type="ECO:0000313" key="4">
    <source>
        <dbReference type="EMBL" id="WRP17203.1"/>
    </source>
</evidence>
<gene>
    <name evidence="4" type="ORF">U7230_14135</name>
</gene>
<name>A0ABZ1BYN2_9FIRM</name>
<dbReference type="Gene3D" id="3.30.1200.10">
    <property type="entry name" value="YggU-like"/>
    <property type="match status" value="1"/>
</dbReference>
<protein>
    <recommendedName>
        <fullName evidence="2">UPF0235 protein U7230_14135</fullName>
    </recommendedName>
</protein>
<evidence type="ECO:0000256" key="1">
    <source>
        <dbReference type="ARBA" id="ARBA00010364"/>
    </source>
</evidence>
<evidence type="ECO:0000256" key="3">
    <source>
        <dbReference type="SAM" id="MobiDB-lite"/>
    </source>
</evidence>
<dbReference type="NCBIfam" id="TIGR00251">
    <property type="entry name" value="DUF167 family protein"/>
    <property type="match status" value="1"/>
</dbReference>
<dbReference type="Pfam" id="PF02594">
    <property type="entry name" value="DUF167"/>
    <property type="match status" value="1"/>
</dbReference>
<proteinExistence type="inferred from homology"/>
<keyword evidence="5" id="KW-1185">Reference proteome</keyword>
<dbReference type="RefSeq" id="WP_324716475.1">
    <property type="nucleotide sequence ID" value="NZ_CP141615.1"/>
</dbReference>